<protein>
    <recommendedName>
        <fullName evidence="2">Pyridoxal phosphate homeostasis protein</fullName>
        <shortName evidence="2">PLP homeostasis protein</shortName>
    </recommendedName>
</protein>
<dbReference type="PANTHER" id="PTHR10146">
    <property type="entry name" value="PROLINE SYNTHETASE CO-TRANSCRIBED BACTERIAL HOMOLOG PROTEIN"/>
    <property type="match status" value="1"/>
</dbReference>
<name>A0A0D7KCK0_9BURK</name>
<evidence type="ECO:0000313" key="7">
    <source>
        <dbReference type="Proteomes" id="UP000032566"/>
    </source>
</evidence>
<dbReference type="SUPFAM" id="SSF51419">
    <property type="entry name" value="PLP-binding barrel"/>
    <property type="match status" value="1"/>
</dbReference>
<comment type="function">
    <text evidence="2">Pyridoxal 5'-phosphate (PLP)-binding protein, which is involved in PLP homeostasis.</text>
</comment>
<dbReference type="InterPro" id="IPR029066">
    <property type="entry name" value="PLP-binding_barrel"/>
</dbReference>
<keyword evidence="1 2" id="KW-0663">Pyridoxal phosphate</keyword>
<dbReference type="EMBL" id="JXYQ01000023">
    <property type="protein sequence ID" value="KJA10873.1"/>
    <property type="molecule type" value="Genomic_DNA"/>
</dbReference>
<organism evidence="6 7">
    <name type="scientific">Acidovorax temperans</name>
    <dbReference type="NCBI Taxonomy" id="80878"/>
    <lineage>
        <taxon>Bacteria</taxon>
        <taxon>Pseudomonadati</taxon>
        <taxon>Pseudomonadota</taxon>
        <taxon>Betaproteobacteria</taxon>
        <taxon>Burkholderiales</taxon>
        <taxon>Comamonadaceae</taxon>
        <taxon>Acidovorax</taxon>
    </lineage>
</organism>
<comment type="caution">
    <text evidence="6">The sequence shown here is derived from an EMBL/GenBank/DDBJ whole genome shotgun (WGS) entry which is preliminary data.</text>
</comment>
<dbReference type="CDD" id="cd06824">
    <property type="entry name" value="PLPDE_III_Yggs_like"/>
    <property type="match status" value="1"/>
</dbReference>
<evidence type="ECO:0000256" key="4">
    <source>
        <dbReference type="RuleBase" id="RU004514"/>
    </source>
</evidence>
<comment type="similarity">
    <text evidence="2 4">Belongs to the pyridoxal phosphate-binding protein YggS/PROSC family.</text>
</comment>
<evidence type="ECO:0000313" key="6">
    <source>
        <dbReference type="EMBL" id="KJA10873.1"/>
    </source>
</evidence>
<evidence type="ECO:0000256" key="3">
    <source>
        <dbReference type="PIRSR" id="PIRSR004848-1"/>
    </source>
</evidence>
<keyword evidence="7" id="KW-1185">Reference proteome</keyword>
<dbReference type="PATRIC" id="fig|80878.5.peg.1221"/>
<dbReference type="InterPro" id="IPR001608">
    <property type="entry name" value="Ala_racemase_N"/>
</dbReference>
<dbReference type="HAMAP" id="MF_02087">
    <property type="entry name" value="PLP_homeostasis"/>
    <property type="match status" value="1"/>
</dbReference>
<dbReference type="Proteomes" id="UP000032566">
    <property type="component" value="Unassembled WGS sequence"/>
</dbReference>
<evidence type="ECO:0000256" key="2">
    <source>
        <dbReference type="HAMAP-Rule" id="MF_02087"/>
    </source>
</evidence>
<dbReference type="OrthoDB" id="9804072at2"/>
<proteinExistence type="inferred from homology"/>
<dbReference type="PIRSF" id="PIRSF004848">
    <property type="entry name" value="YBL036c_PLPDEIII"/>
    <property type="match status" value="1"/>
</dbReference>
<feature type="domain" description="Alanine racemase N-terminal" evidence="5">
    <location>
        <begin position="8"/>
        <end position="237"/>
    </location>
</feature>
<dbReference type="GO" id="GO:0030170">
    <property type="term" value="F:pyridoxal phosphate binding"/>
    <property type="evidence" value="ECO:0007669"/>
    <property type="project" value="UniProtKB-UniRule"/>
</dbReference>
<evidence type="ECO:0000259" key="5">
    <source>
        <dbReference type="Pfam" id="PF01168"/>
    </source>
</evidence>
<dbReference type="Pfam" id="PF01168">
    <property type="entry name" value="Ala_racemase_N"/>
    <property type="match status" value="1"/>
</dbReference>
<feature type="modified residue" description="N6-(pyridoxal phosphate)lysine" evidence="2 3">
    <location>
        <position position="36"/>
    </location>
</feature>
<dbReference type="InterPro" id="IPR011078">
    <property type="entry name" value="PyrdxlP_homeostasis"/>
</dbReference>
<gene>
    <name evidence="6" type="ORF">RP29_08480</name>
</gene>
<sequence length="242" mass="26017">MTTIANNLQQVNDRISQACQAAGRARETVYLLAVSKTFGAAAVAEAAAAGQRAFGENYIQEGVDKILVLREMVPYALQWHCIGPIQSNKTRLVAEHFDWVHTVDRLKIAQRLSDQRPAHLPPMNVCIQVNVDGGDNKAGVPPEEALELALAVAKLPRLQLRGVMSIPEPYPEFAAQKAVHEAAHAVLERIRAALAVHADAHSAPWDTLSMGMTADLDAAIQAGSTMVRVGTGVFGARTYPAA</sequence>
<dbReference type="RefSeq" id="WP_044397329.1">
    <property type="nucleotide sequence ID" value="NZ_JXYQ01000023.1"/>
</dbReference>
<dbReference type="STRING" id="80878.RP29_08480"/>
<reference evidence="6 7" key="1">
    <citation type="submission" date="2014-12" db="EMBL/GenBank/DDBJ databases">
        <title>Isolation of bacteria from lake water.</title>
        <authorList>
            <person name="Sheng K.-Y."/>
            <person name="Chin P.-S."/>
            <person name="Chan K.-G."/>
            <person name="Tan G.S."/>
        </authorList>
    </citation>
    <scope>NUCLEOTIDE SEQUENCE [LARGE SCALE GENOMIC DNA]</scope>
    <source>
        <strain evidence="6 7">KY4</strain>
    </source>
</reference>
<evidence type="ECO:0000256" key="1">
    <source>
        <dbReference type="ARBA" id="ARBA00022898"/>
    </source>
</evidence>
<dbReference type="AlphaFoldDB" id="A0A0D7KCK0"/>
<dbReference type="NCBIfam" id="TIGR00044">
    <property type="entry name" value="YggS family pyridoxal phosphate-dependent enzyme"/>
    <property type="match status" value="1"/>
</dbReference>
<dbReference type="PANTHER" id="PTHR10146:SF14">
    <property type="entry name" value="PYRIDOXAL PHOSPHATE HOMEOSTASIS PROTEIN"/>
    <property type="match status" value="1"/>
</dbReference>
<accession>A0A0D7KCK0</accession>
<comment type="cofactor">
    <cofactor evidence="3">
        <name>pyridoxal 5'-phosphate</name>
        <dbReference type="ChEBI" id="CHEBI:597326"/>
    </cofactor>
</comment>
<dbReference type="Gene3D" id="3.20.20.10">
    <property type="entry name" value="Alanine racemase"/>
    <property type="match status" value="1"/>
</dbReference>